<proteinExistence type="predicted"/>
<reference evidence="2" key="1">
    <citation type="submission" date="2020-02" db="EMBL/GenBank/DDBJ databases">
        <authorList>
            <person name="Scholz U."/>
            <person name="Mascher M."/>
            <person name="Fiebig A."/>
        </authorList>
    </citation>
    <scope>NUCLEOTIDE SEQUENCE</scope>
</reference>
<evidence type="ECO:0000313" key="2">
    <source>
        <dbReference type="EMBL" id="CAA7399027.1"/>
    </source>
</evidence>
<dbReference type="Proteomes" id="UP000663760">
    <property type="component" value="Chromosome 7"/>
</dbReference>
<organism evidence="2 3">
    <name type="scientific">Spirodela intermedia</name>
    <name type="common">Intermediate duckweed</name>
    <dbReference type="NCBI Taxonomy" id="51605"/>
    <lineage>
        <taxon>Eukaryota</taxon>
        <taxon>Viridiplantae</taxon>
        <taxon>Streptophyta</taxon>
        <taxon>Embryophyta</taxon>
        <taxon>Tracheophyta</taxon>
        <taxon>Spermatophyta</taxon>
        <taxon>Magnoliopsida</taxon>
        <taxon>Liliopsida</taxon>
        <taxon>Araceae</taxon>
        <taxon>Lemnoideae</taxon>
        <taxon>Spirodela</taxon>
    </lineage>
</organism>
<keyword evidence="3" id="KW-1185">Reference proteome</keyword>
<evidence type="ECO:0000313" key="1">
    <source>
        <dbReference type="EMBL" id="CAA2623054.1"/>
    </source>
</evidence>
<dbReference type="EMBL" id="LR746270">
    <property type="protein sequence ID" value="CAA7399027.1"/>
    <property type="molecule type" value="Genomic_DNA"/>
</dbReference>
<evidence type="ECO:0000313" key="3">
    <source>
        <dbReference type="Proteomes" id="UP000663760"/>
    </source>
</evidence>
<accession>A0A7I8KMK7</accession>
<name>A0A7I8KMK7_SPIIN</name>
<dbReference type="AlphaFoldDB" id="A0A7I8KMK7"/>
<dbReference type="EMBL" id="LR743594">
    <property type="protein sequence ID" value="CAA2623054.1"/>
    <property type="molecule type" value="Genomic_DNA"/>
</dbReference>
<gene>
    <name evidence="1" type="ORF">SI7747_07009005</name>
    <name evidence="2" type="ORF">SI8410_07009697</name>
</gene>
<sequence>MGSTTLRRFLLSSTSTPFACSSLSSSLFTTFGFVSCIADLIVLMKKIEGSLIILTIYVDDIFVTESDEADISAIKAYLQRHLNIHDLKTLSLEGRSMSPRLHQTIFEK</sequence>
<protein>
    <submittedName>
        <fullName evidence="2">Uncharacterized protein</fullName>
    </submittedName>
</protein>